<dbReference type="InterPro" id="IPR029063">
    <property type="entry name" value="SAM-dependent_MTases_sf"/>
</dbReference>
<sequence>MTESRQRLDLALVARDLVKSRAKAQSLIAEGRVSVDGTVTTKPTRKVTADMELTVAIPDTDWVGRGAHKLLHALDHFAIDPKGRIAADIGASTGGFCQVLLERGATRLYAVDVGHGQLDPLIAGDDRVINLEKTNSRDLDTDLIPDPLDLIVADVSFISLQKALPAALALAAPGAYLLALVKPQFEVGKGNVGKGGIVRDEALVAAVPVKIENWINSLPGWTALGTIDSPIFGSDGNKEFLLGARHDS</sequence>
<dbReference type="InterPro" id="IPR002942">
    <property type="entry name" value="S4_RNA-bd"/>
</dbReference>
<feature type="domain" description="RNA-binding S4" evidence="4">
    <location>
        <begin position="6"/>
        <end position="68"/>
    </location>
</feature>
<protein>
    <submittedName>
        <fullName evidence="5">TlyA family rRNA (Cytidine-2'-O)-methyltransferase</fullName>
    </submittedName>
</protein>
<dbReference type="PANTHER" id="PTHR32319">
    <property type="entry name" value="BACTERIAL HEMOLYSIN-LIKE PROTEIN"/>
    <property type="match status" value="1"/>
</dbReference>
<dbReference type="InterPro" id="IPR004538">
    <property type="entry name" value="Hemolysin_A/TlyA"/>
</dbReference>
<dbReference type="GO" id="GO:0032259">
    <property type="term" value="P:methylation"/>
    <property type="evidence" value="ECO:0007669"/>
    <property type="project" value="UniProtKB-KW"/>
</dbReference>
<dbReference type="PANTHER" id="PTHR32319:SF0">
    <property type="entry name" value="BACTERIAL HEMOLYSIN-LIKE PROTEIN"/>
    <property type="match status" value="1"/>
</dbReference>
<evidence type="ECO:0000256" key="2">
    <source>
        <dbReference type="ARBA" id="ARBA00029460"/>
    </source>
</evidence>
<comment type="similarity">
    <text evidence="2">Belongs to the TlyA family.</text>
</comment>
<evidence type="ECO:0000259" key="4">
    <source>
        <dbReference type="SMART" id="SM00363"/>
    </source>
</evidence>
<dbReference type="SUPFAM" id="SSF53335">
    <property type="entry name" value="S-adenosyl-L-methionine-dependent methyltransferases"/>
    <property type="match status" value="1"/>
</dbReference>
<dbReference type="Pfam" id="PF01479">
    <property type="entry name" value="S4"/>
    <property type="match status" value="1"/>
</dbReference>
<accession>A0A6L8WD92</accession>
<name>A0A6L8WD92_9PROT</name>
<evidence type="ECO:0000256" key="1">
    <source>
        <dbReference type="ARBA" id="ARBA00022884"/>
    </source>
</evidence>
<dbReference type="GO" id="GO:0003723">
    <property type="term" value="F:RNA binding"/>
    <property type="evidence" value="ECO:0007669"/>
    <property type="project" value="UniProtKB-KW"/>
</dbReference>
<dbReference type="RefSeq" id="WP_161316688.1">
    <property type="nucleotide sequence ID" value="NZ_WTUW01000009.1"/>
</dbReference>
<dbReference type="GO" id="GO:0008168">
    <property type="term" value="F:methyltransferase activity"/>
    <property type="evidence" value="ECO:0007669"/>
    <property type="project" value="UniProtKB-KW"/>
</dbReference>
<dbReference type="SMART" id="SM00363">
    <property type="entry name" value="S4"/>
    <property type="match status" value="1"/>
</dbReference>
<dbReference type="Pfam" id="PF01728">
    <property type="entry name" value="FtsJ"/>
    <property type="match status" value="1"/>
</dbReference>
<dbReference type="NCBIfam" id="TIGR00478">
    <property type="entry name" value="tly"/>
    <property type="match status" value="1"/>
</dbReference>
<dbReference type="CDD" id="cd00165">
    <property type="entry name" value="S4"/>
    <property type="match status" value="1"/>
</dbReference>
<evidence type="ECO:0000313" key="6">
    <source>
        <dbReference type="Proteomes" id="UP000476030"/>
    </source>
</evidence>
<organism evidence="5 6">
    <name type="scientific">Sneathiella litorea</name>
    <dbReference type="NCBI Taxonomy" id="2606216"/>
    <lineage>
        <taxon>Bacteria</taxon>
        <taxon>Pseudomonadati</taxon>
        <taxon>Pseudomonadota</taxon>
        <taxon>Alphaproteobacteria</taxon>
        <taxon>Sneathiellales</taxon>
        <taxon>Sneathiellaceae</taxon>
        <taxon>Sneathiella</taxon>
    </lineage>
</organism>
<keyword evidence="6" id="KW-1185">Reference proteome</keyword>
<dbReference type="Proteomes" id="UP000476030">
    <property type="component" value="Unassembled WGS sequence"/>
</dbReference>
<dbReference type="EMBL" id="WTUW01000009">
    <property type="protein sequence ID" value="MZR32117.1"/>
    <property type="molecule type" value="Genomic_DNA"/>
</dbReference>
<reference evidence="5 6" key="1">
    <citation type="submission" date="2019-12" db="EMBL/GenBank/DDBJ databases">
        <title>Snethiella sp. nov. sp. isolated from sea sand.</title>
        <authorList>
            <person name="Kim J."/>
            <person name="Jeong S.E."/>
            <person name="Jung H.S."/>
            <person name="Jeon C.O."/>
        </authorList>
    </citation>
    <scope>NUCLEOTIDE SEQUENCE [LARGE SCALE GENOMIC DNA]</scope>
    <source>
        <strain evidence="5 6">DP05</strain>
    </source>
</reference>
<evidence type="ECO:0000313" key="5">
    <source>
        <dbReference type="EMBL" id="MZR32117.1"/>
    </source>
</evidence>
<keyword evidence="5" id="KW-0808">Transferase</keyword>
<dbReference type="SUPFAM" id="SSF55174">
    <property type="entry name" value="Alpha-L RNA-binding motif"/>
    <property type="match status" value="1"/>
</dbReference>
<gene>
    <name evidence="5" type="ORF">GQE98_15875</name>
</gene>
<dbReference type="AlphaFoldDB" id="A0A6L8WD92"/>
<dbReference type="PROSITE" id="PS50889">
    <property type="entry name" value="S4"/>
    <property type="match status" value="1"/>
</dbReference>
<keyword evidence="5" id="KW-0489">Methyltransferase</keyword>
<dbReference type="PIRSF" id="PIRSF005578">
    <property type="entry name" value="TlyA"/>
    <property type="match status" value="1"/>
</dbReference>
<proteinExistence type="inferred from homology"/>
<keyword evidence="1 3" id="KW-0694">RNA-binding</keyword>
<dbReference type="Gene3D" id="3.40.50.150">
    <property type="entry name" value="Vaccinia Virus protein VP39"/>
    <property type="match status" value="1"/>
</dbReference>
<dbReference type="InterPro" id="IPR036986">
    <property type="entry name" value="S4_RNA-bd_sf"/>
</dbReference>
<dbReference type="InterPro" id="IPR002877">
    <property type="entry name" value="RNA_MeTrfase_FtsJ_dom"/>
</dbReference>
<dbReference type="InterPro" id="IPR047048">
    <property type="entry name" value="TlyA"/>
</dbReference>
<evidence type="ECO:0000256" key="3">
    <source>
        <dbReference type="PROSITE-ProRule" id="PRU00182"/>
    </source>
</evidence>
<dbReference type="CDD" id="cd02440">
    <property type="entry name" value="AdoMet_MTases"/>
    <property type="match status" value="1"/>
</dbReference>
<dbReference type="Gene3D" id="3.10.290.10">
    <property type="entry name" value="RNA-binding S4 domain"/>
    <property type="match status" value="1"/>
</dbReference>
<comment type="caution">
    <text evidence="5">The sequence shown here is derived from an EMBL/GenBank/DDBJ whole genome shotgun (WGS) entry which is preliminary data.</text>
</comment>